<comment type="caution">
    <text evidence="6">The sequence shown here is derived from an EMBL/GenBank/DDBJ whole genome shotgun (WGS) entry which is preliminary data.</text>
</comment>
<keyword evidence="1" id="KW-0547">Nucleotide-binding</keyword>
<evidence type="ECO:0000256" key="3">
    <source>
        <dbReference type="ARBA" id="ARBA00023125"/>
    </source>
</evidence>
<dbReference type="SMART" id="SM00490">
    <property type="entry name" value="HELICc"/>
    <property type="match status" value="1"/>
</dbReference>
<dbReference type="PANTHER" id="PTHR30580">
    <property type="entry name" value="PRIMOSOMAL PROTEIN N"/>
    <property type="match status" value="1"/>
</dbReference>
<dbReference type="PROSITE" id="PS51192">
    <property type="entry name" value="HELICASE_ATP_BIND_1"/>
    <property type="match status" value="1"/>
</dbReference>
<dbReference type="GO" id="GO:0005524">
    <property type="term" value="F:ATP binding"/>
    <property type="evidence" value="ECO:0007669"/>
    <property type="project" value="UniProtKB-KW"/>
</dbReference>
<dbReference type="PROSITE" id="PS51194">
    <property type="entry name" value="HELICASE_CTER"/>
    <property type="match status" value="1"/>
</dbReference>
<keyword evidence="2" id="KW-0067">ATP-binding</keyword>
<evidence type="ECO:0000256" key="1">
    <source>
        <dbReference type="ARBA" id="ARBA00022741"/>
    </source>
</evidence>
<feature type="domain" description="Helicase ATP-binding" evidence="4">
    <location>
        <begin position="108"/>
        <end position="259"/>
    </location>
</feature>
<dbReference type="GO" id="GO:0006310">
    <property type="term" value="P:DNA recombination"/>
    <property type="evidence" value="ECO:0007669"/>
    <property type="project" value="TreeGrafter"/>
</dbReference>
<evidence type="ECO:0000259" key="5">
    <source>
        <dbReference type="PROSITE" id="PS51194"/>
    </source>
</evidence>
<proteinExistence type="predicted"/>
<dbReference type="Pfam" id="PF04851">
    <property type="entry name" value="ResIII"/>
    <property type="match status" value="1"/>
</dbReference>
<organism evidence="6 7">
    <name type="scientific">Staphylococcus equorum</name>
    <dbReference type="NCBI Taxonomy" id="246432"/>
    <lineage>
        <taxon>Bacteria</taxon>
        <taxon>Bacillati</taxon>
        <taxon>Bacillota</taxon>
        <taxon>Bacilli</taxon>
        <taxon>Bacillales</taxon>
        <taxon>Staphylococcaceae</taxon>
        <taxon>Staphylococcus</taxon>
    </lineage>
</organism>
<sequence length="429" mass="49730">MKYYGRLISPTHQLEDESVSQVSKGVIKDNERWYCIQCGNTSLQYFVTYNSTILDKTITYCRRCIQLGRMDSITDICIVKSFQKATKANYQLPFELSKQQQYASEAIVQAIKNNNDLLLYAVTGAGKTEMMFEGIRIARQMGHNIAIVSPRVDVIIEISHRIKDAFIDERIDVLHQSSRQQYNGHFVIATIHQLLRFKQHFDTVFVDEVDAFPLSMDPQLSNAIQLASKSNHSHIFMTATPPRHFLKQFPPEKVIKLPARFHRHPLPIPKFKYFELKSTRKQNLLLNLFRYQINQQRFTLVFFNNIEIMNKMYQQYKMDIADLICVHSEDDLRFEKIEALRRGQHKIVFTTTILERGFTMTHLDVVVVDAGSFQQEALIQIAGRVGRKQQSPSGLVLFLHEGVTLSMILAKRNIISMNRLAIKRGWIDA</sequence>
<evidence type="ECO:0000256" key="2">
    <source>
        <dbReference type="ARBA" id="ARBA00022840"/>
    </source>
</evidence>
<dbReference type="InterPro" id="IPR006935">
    <property type="entry name" value="Helicase/UvrB_N"/>
</dbReference>
<gene>
    <name evidence="6" type="ORF">M4L21_08365</name>
</gene>
<dbReference type="PANTHER" id="PTHR30580:SF1">
    <property type="entry name" value="COMF OPERON PROTEIN 1"/>
    <property type="match status" value="1"/>
</dbReference>
<evidence type="ECO:0000259" key="4">
    <source>
        <dbReference type="PROSITE" id="PS51192"/>
    </source>
</evidence>
<dbReference type="AlphaFoldDB" id="A0A9X4R0W9"/>
<keyword evidence="6" id="KW-0378">Hydrolase</keyword>
<name>A0A9X4R0W9_9STAP</name>
<evidence type="ECO:0000313" key="7">
    <source>
        <dbReference type="Proteomes" id="UP001152302"/>
    </source>
</evidence>
<accession>A0A9X4R0W9</accession>
<keyword evidence="3" id="KW-0238">DNA-binding</keyword>
<dbReference type="Pfam" id="PF00271">
    <property type="entry name" value="Helicase_C"/>
    <property type="match status" value="1"/>
</dbReference>
<dbReference type="Proteomes" id="UP001152302">
    <property type="component" value="Unassembled WGS sequence"/>
</dbReference>
<dbReference type="SUPFAM" id="SSF52540">
    <property type="entry name" value="P-loop containing nucleoside triphosphate hydrolases"/>
    <property type="match status" value="1"/>
</dbReference>
<dbReference type="InterPro" id="IPR027417">
    <property type="entry name" value="P-loop_NTPase"/>
</dbReference>
<keyword evidence="6" id="KW-0347">Helicase</keyword>
<dbReference type="GO" id="GO:0043138">
    <property type="term" value="F:3'-5' DNA helicase activity"/>
    <property type="evidence" value="ECO:0007669"/>
    <property type="project" value="TreeGrafter"/>
</dbReference>
<evidence type="ECO:0000313" key="6">
    <source>
        <dbReference type="EMBL" id="MDG0859332.1"/>
    </source>
</evidence>
<dbReference type="InterPro" id="IPR014001">
    <property type="entry name" value="Helicase_ATP-bd"/>
</dbReference>
<feature type="domain" description="Helicase C-terminal" evidence="5">
    <location>
        <begin position="285"/>
        <end position="429"/>
    </location>
</feature>
<protein>
    <submittedName>
        <fullName evidence="6">DEAD/DEAH box helicase family protein</fullName>
    </submittedName>
</protein>
<dbReference type="GO" id="GO:0006270">
    <property type="term" value="P:DNA replication initiation"/>
    <property type="evidence" value="ECO:0007669"/>
    <property type="project" value="TreeGrafter"/>
</dbReference>
<dbReference type="GO" id="GO:0016787">
    <property type="term" value="F:hydrolase activity"/>
    <property type="evidence" value="ECO:0007669"/>
    <property type="project" value="InterPro"/>
</dbReference>
<reference evidence="6" key="1">
    <citation type="submission" date="2022-05" db="EMBL/GenBank/DDBJ databases">
        <title>Comparative genomics of Staphylococcus equorum isolates.</title>
        <authorList>
            <person name="Luelf R.H."/>
        </authorList>
    </citation>
    <scope>NUCLEOTIDE SEQUENCE</scope>
    <source>
        <strain evidence="6">TMW 2.2343</strain>
    </source>
</reference>
<dbReference type="SMART" id="SM00487">
    <property type="entry name" value="DEXDc"/>
    <property type="match status" value="1"/>
</dbReference>
<dbReference type="InterPro" id="IPR001650">
    <property type="entry name" value="Helicase_C-like"/>
</dbReference>
<dbReference type="GO" id="GO:0006302">
    <property type="term" value="P:double-strand break repair"/>
    <property type="evidence" value="ECO:0007669"/>
    <property type="project" value="TreeGrafter"/>
</dbReference>
<dbReference type="Gene3D" id="3.40.50.300">
    <property type="entry name" value="P-loop containing nucleotide triphosphate hydrolases"/>
    <property type="match status" value="2"/>
</dbReference>
<dbReference type="EMBL" id="JAMBPX010000004">
    <property type="protein sequence ID" value="MDG0859332.1"/>
    <property type="molecule type" value="Genomic_DNA"/>
</dbReference>
<dbReference type="GO" id="GO:0003677">
    <property type="term" value="F:DNA binding"/>
    <property type="evidence" value="ECO:0007669"/>
    <property type="project" value="UniProtKB-KW"/>
</dbReference>